<dbReference type="InterPro" id="IPR038595">
    <property type="entry name" value="LOR_sf"/>
</dbReference>
<evidence type="ECO:0000313" key="2">
    <source>
        <dbReference type="EMBL" id="RXZ61167.1"/>
    </source>
</evidence>
<dbReference type="OrthoDB" id="652307at2"/>
<keyword evidence="3" id="KW-1185">Reference proteome</keyword>
<comment type="caution">
    <text evidence="2">The sequence shown here is derived from an EMBL/GenBank/DDBJ whole genome shotgun (WGS) entry which is preliminary data.</text>
</comment>
<dbReference type="InterPro" id="IPR007612">
    <property type="entry name" value="LOR"/>
</dbReference>
<reference evidence="2 3" key="1">
    <citation type="journal article" date="2019" name="Gut">
        <title>Antibiotics-induced monodominance of a novel gut bacterial order.</title>
        <authorList>
            <person name="Hildebrand F."/>
            <person name="Moitinho-Silva L."/>
            <person name="Blasche S."/>
            <person name="Jahn M.T."/>
            <person name="Gossmann T.I."/>
            <person name="Heuerta-Cepas J."/>
            <person name="Hercog R."/>
            <person name="Luetge M."/>
            <person name="Bahram M."/>
            <person name="Pryszlak A."/>
            <person name="Alves R.J."/>
            <person name="Waszak S.M."/>
            <person name="Zhu A."/>
            <person name="Ye L."/>
            <person name="Costea P.I."/>
            <person name="Aalvink S."/>
            <person name="Belzer C."/>
            <person name="Forslund S.K."/>
            <person name="Sunagawa S."/>
            <person name="Hentschel U."/>
            <person name="Merten C."/>
            <person name="Patil K.R."/>
            <person name="Benes V."/>
            <person name="Bork P."/>
        </authorList>
    </citation>
    <scope>NUCLEOTIDE SEQUENCE [LARGE SCALE GENOMIC DNA]</scope>
    <source>
        <strain evidence="2 3">HDS1380</strain>
    </source>
</reference>
<organism evidence="2 3">
    <name type="scientific">Candidatus Borkfalkia ceftriaxoniphila</name>
    <dbReference type="NCBI Taxonomy" id="2508949"/>
    <lineage>
        <taxon>Bacteria</taxon>
        <taxon>Bacillati</taxon>
        <taxon>Bacillota</taxon>
        <taxon>Clostridia</taxon>
        <taxon>Christensenellales</taxon>
        <taxon>Christensenellaceae</taxon>
        <taxon>Candidatus Borkfalkia</taxon>
    </lineage>
</organism>
<dbReference type="EMBL" id="SDOZ01000002">
    <property type="protein sequence ID" value="RXZ61167.1"/>
    <property type="molecule type" value="Genomic_DNA"/>
</dbReference>
<dbReference type="RefSeq" id="WP_129223583.1">
    <property type="nucleotide sequence ID" value="NZ_SDOZ01000002.1"/>
</dbReference>
<dbReference type="Gene3D" id="2.40.160.200">
    <property type="entry name" value="LURP1-related"/>
    <property type="match status" value="1"/>
</dbReference>
<dbReference type="InterPro" id="IPR025659">
    <property type="entry name" value="Tubby-like_C"/>
</dbReference>
<dbReference type="Proteomes" id="UP000291269">
    <property type="component" value="Unassembled WGS sequence"/>
</dbReference>
<accession>A0A4Q2KB14</accession>
<name>A0A4Q2KB14_9FIRM</name>
<evidence type="ECO:0000313" key="3">
    <source>
        <dbReference type="Proteomes" id="UP000291269"/>
    </source>
</evidence>
<evidence type="ECO:0000256" key="1">
    <source>
        <dbReference type="ARBA" id="ARBA00005437"/>
    </source>
</evidence>
<protein>
    <recommendedName>
        <fullName evidence="4">Tubby C 2 family protein</fullName>
    </recommendedName>
</protein>
<dbReference type="SUPFAM" id="SSF54518">
    <property type="entry name" value="Tubby C-terminal domain-like"/>
    <property type="match status" value="1"/>
</dbReference>
<dbReference type="AlphaFoldDB" id="A0A4Q2KB14"/>
<comment type="similarity">
    <text evidence="1">Belongs to the LOR family.</text>
</comment>
<evidence type="ECO:0008006" key="4">
    <source>
        <dbReference type="Google" id="ProtNLM"/>
    </source>
</evidence>
<proteinExistence type="inferred from homology"/>
<dbReference type="Pfam" id="PF04525">
    <property type="entry name" value="LOR"/>
    <property type="match status" value="1"/>
</dbReference>
<sequence>MKLLFKQRFFSWFDSYDVYYEDGTVAYTVKGELSWGHCLRIYDSRGACVGTVQEKVLTFLPKFEMYEGERYVGMVCRKWSFLRPKYRIECCGWNVEGDFLQWDYTLVGTSGVVARVWKEILNWTDTYVLDVADPADALRVLMFTLAVDAEKCSKN</sequence>
<gene>
    <name evidence="2" type="ORF">ESZ91_01925</name>
</gene>